<feature type="active site" description="Proton donor" evidence="4">
    <location>
        <position position="51"/>
    </location>
</feature>
<dbReference type="AlphaFoldDB" id="A0A1Y1UMM6"/>
<dbReference type="PANTHER" id="PTHR43827:SF3">
    <property type="entry name" value="NADP-DEPENDENT OXIDOREDUCTASE DOMAIN-CONTAINING PROTEIN"/>
    <property type="match status" value="1"/>
</dbReference>
<dbReference type="GO" id="GO:0016616">
    <property type="term" value="F:oxidoreductase activity, acting on the CH-OH group of donors, NAD or NADP as acceptor"/>
    <property type="evidence" value="ECO:0007669"/>
    <property type="project" value="UniProtKB-ARBA"/>
</dbReference>
<keyword evidence="2" id="KW-0521">NADP</keyword>
<gene>
    <name evidence="8" type="ORF">BD324DRAFT_655924</name>
</gene>
<dbReference type="OrthoDB" id="416253at2759"/>
<dbReference type="InterPro" id="IPR023210">
    <property type="entry name" value="NADP_OxRdtase_dom"/>
</dbReference>
<dbReference type="Proteomes" id="UP000193218">
    <property type="component" value="Unassembled WGS sequence"/>
</dbReference>
<accession>A0A1Y1UMM6</accession>
<dbReference type="PROSITE" id="PS00798">
    <property type="entry name" value="ALDOKETO_REDUCTASE_1"/>
    <property type="match status" value="1"/>
</dbReference>
<evidence type="ECO:0000256" key="1">
    <source>
        <dbReference type="ARBA" id="ARBA00007905"/>
    </source>
</evidence>
<dbReference type="EMBL" id="NBSH01000004">
    <property type="protein sequence ID" value="ORX38726.1"/>
    <property type="molecule type" value="Genomic_DNA"/>
</dbReference>
<evidence type="ECO:0000256" key="6">
    <source>
        <dbReference type="PIRSR" id="PIRSR000097-3"/>
    </source>
</evidence>
<dbReference type="PIRSF" id="PIRSF000097">
    <property type="entry name" value="AKR"/>
    <property type="match status" value="1"/>
</dbReference>
<dbReference type="STRING" id="4999.A0A1Y1UMM6"/>
<organism evidence="8 9">
    <name type="scientific">Kockovaella imperatae</name>
    <dbReference type="NCBI Taxonomy" id="4999"/>
    <lineage>
        <taxon>Eukaryota</taxon>
        <taxon>Fungi</taxon>
        <taxon>Dikarya</taxon>
        <taxon>Basidiomycota</taxon>
        <taxon>Agaricomycotina</taxon>
        <taxon>Tremellomycetes</taxon>
        <taxon>Tremellales</taxon>
        <taxon>Cuniculitremaceae</taxon>
        <taxon>Kockovaella</taxon>
    </lineage>
</organism>
<dbReference type="CDD" id="cd19071">
    <property type="entry name" value="AKR_AKR1-5-like"/>
    <property type="match status" value="1"/>
</dbReference>
<dbReference type="InterPro" id="IPR020471">
    <property type="entry name" value="AKR"/>
</dbReference>
<reference evidence="8 9" key="1">
    <citation type="submission" date="2017-03" db="EMBL/GenBank/DDBJ databases">
        <title>Widespread Adenine N6-methylation of Active Genes in Fungi.</title>
        <authorList>
            <consortium name="DOE Joint Genome Institute"/>
            <person name="Mondo S.J."/>
            <person name="Dannebaum R.O."/>
            <person name="Kuo R.C."/>
            <person name="Louie K.B."/>
            <person name="Bewick A.J."/>
            <person name="Labutti K."/>
            <person name="Haridas S."/>
            <person name="Kuo A."/>
            <person name="Salamov A."/>
            <person name="Ahrendt S.R."/>
            <person name="Lau R."/>
            <person name="Bowen B.P."/>
            <person name="Lipzen A."/>
            <person name="Sullivan W."/>
            <person name="Andreopoulos W.B."/>
            <person name="Clum A."/>
            <person name="Lindquist E."/>
            <person name="Daum C."/>
            <person name="Northen T.R."/>
            <person name="Ramamoorthy G."/>
            <person name="Schmitz R.J."/>
            <person name="Gryganskyi A."/>
            <person name="Culley D."/>
            <person name="Magnuson J."/>
            <person name="James T.Y."/>
            <person name="O'Malley M.A."/>
            <person name="Stajich J.E."/>
            <person name="Spatafora J.W."/>
            <person name="Visel A."/>
            <person name="Grigoriev I.V."/>
        </authorList>
    </citation>
    <scope>NUCLEOTIDE SEQUENCE [LARGE SCALE GENOMIC DNA]</scope>
    <source>
        <strain evidence="8 9">NRRL Y-17943</strain>
    </source>
</reference>
<name>A0A1Y1UMM6_9TREE</name>
<sequence>MSFGSIADTVNIRGNVTTPRYVFGTGGINVVEPIHQALDAGYRAFDTAQQYGNEEVVGRALKEYKIDRKDVFVITKVNKPGETVEATLEGIRESVQKLDLAYVDLFLIHNPNYGPEGRKIQWKALEQAKKEGLARAIGVSNFVLHHLEGMKEYATELPAVNQTELTMFYQDKEVVEWCNQHGVQMQSFAPVARAQKKDDESLLQVAKEVERPWNRVMLRWNWQKGYLVTCKSEKADRIRDNTSIFDFELSSAQMEKLDALDCGFKVTPSTVKDVDERSRYYKDMP</sequence>
<feature type="binding site" evidence="5">
    <location>
        <position position="109"/>
    </location>
    <ligand>
        <name>substrate</name>
    </ligand>
</feature>
<dbReference type="InParanoid" id="A0A1Y1UMM6"/>
<comment type="caution">
    <text evidence="8">The sequence shown here is derived from an EMBL/GenBank/DDBJ whole genome shotgun (WGS) entry which is preliminary data.</text>
</comment>
<dbReference type="PROSITE" id="PS00062">
    <property type="entry name" value="ALDOKETO_REDUCTASE_2"/>
    <property type="match status" value="1"/>
</dbReference>
<dbReference type="Gene3D" id="3.20.20.100">
    <property type="entry name" value="NADP-dependent oxidoreductase domain"/>
    <property type="match status" value="1"/>
</dbReference>
<evidence type="ECO:0000256" key="2">
    <source>
        <dbReference type="ARBA" id="ARBA00022857"/>
    </source>
</evidence>
<dbReference type="PANTHER" id="PTHR43827">
    <property type="entry name" value="2,5-DIKETO-D-GLUCONIC ACID REDUCTASE"/>
    <property type="match status" value="1"/>
</dbReference>
<evidence type="ECO:0000313" key="9">
    <source>
        <dbReference type="Proteomes" id="UP000193218"/>
    </source>
</evidence>
<comment type="similarity">
    <text evidence="1">Belongs to the aldo/keto reductase family.</text>
</comment>
<dbReference type="InterPro" id="IPR036812">
    <property type="entry name" value="NAD(P)_OxRdtase_dom_sf"/>
</dbReference>
<protein>
    <submittedName>
        <fullName evidence="8">NADP-dependent oxidoreductase domain-containing protein</fullName>
    </submittedName>
</protein>
<dbReference type="Pfam" id="PF00248">
    <property type="entry name" value="Aldo_ket_red"/>
    <property type="match status" value="1"/>
</dbReference>
<dbReference type="PRINTS" id="PR00069">
    <property type="entry name" value="ALDKETRDTASE"/>
</dbReference>
<evidence type="ECO:0000256" key="3">
    <source>
        <dbReference type="ARBA" id="ARBA00023002"/>
    </source>
</evidence>
<dbReference type="RefSeq" id="XP_021872648.1">
    <property type="nucleotide sequence ID" value="XM_022018830.1"/>
</dbReference>
<evidence type="ECO:0000256" key="5">
    <source>
        <dbReference type="PIRSR" id="PIRSR000097-2"/>
    </source>
</evidence>
<keyword evidence="9" id="KW-1185">Reference proteome</keyword>
<evidence type="ECO:0000313" key="8">
    <source>
        <dbReference type="EMBL" id="ORX38726.1"/>
    </source>
</evidence>
<feature type="domain" description="NADP-dependent oxidoreductase" evidence="7">
    <location>
        <begin position="31"/>
        <end position="260"/>
    </location>
</feature>
<dbReference type="InterPro" id="IPR018170">
    <property type="entry name" value="Aldo/ket_reductase_CS"/>
</dbReference>
<keyword evidence="3" id="KW-0560">Oxidoreductase</keyword>
<evidence type="ECO:0000256" key="4">
    <source>
        <dbReference type="PIRSR" id="PIRSR000097-1"/>
    </source>
</evidence>
<dbReference type="SUPFAM" id="SSF51430">
    <property type="entry name" value="NAD(P)-linked oxidoreductase"/>
    <property type="match status" value="1"/>
</dbReference>
<dbReference type="FunFam" id="3.20.20.100:FF:000002">
    <property type="entry name" value="2,5-diketo-D-gluconic acid reductase A"/>
    <property type="match status" value="1"/>
</dbReference>
<dbReference type="GeneID" id="33560639"/>
<proteinExistence type="inferred from homology"/>
<evidence type="ECO:0000259" key="7">
    <source>
        <dbReference type="Pfam" id="PF00248"/>
    </source>
</evidence>
<feature type="site" description="Lowers pKa of active site Tyr" evidence="6">
    <location>
        <position position="76"/>
    </location>
</feature>